<dbReference type="Proteomes" id="UP001515500">
    <property type="component" value="Chromosome 15"/>
</dbReference>
<sequence length="459" mass="50507">MRPLNPAGARMHGGRVSEENSPSPSPSAMASSEEAAVEPEPPQMMGRVKREPVAKCLTCPLCHKLLRDATTISMCLHTFCRKCILEKLNEEDSCPICNIDLGCVPVEKLRPDHNLQDLRAKIFPYKRVKVEAPEVWSSVSIPVKRKERSLSSLVVTTPRIGSQTGLTGRRTKTSRKAAGLCRLSPVISATMKKPLETVADCKDNLILSETPAKMTFIRKKFRNSSQEESSNSAPTRNQGNHEVSLVDESELLKPLNCLVEAAQRKIALTYSTQGPVIKEEPVTGPDNMVHNYEGNTTVSLNDKNVTVSLPPVRRRARKSHGNNAKSGEPEISAQALVDTSATRNETRLTPLWFYLVASTNLGGSASLPQTSSPYLRIKDGNQPVSLIQKYLAHKLDLENEDEVEILCCGQQLNSALALNDLVVDIWPPTASSHRVQTHVGASAKDFVIYLSYRRKVPSS</sequence>
<evidence type="ECO:0000256" key="1">
    <source>
        <dbReference type="ARBA" id="ARBA00022723"/>
    </source>
</evidence>
<proteinExistence type="predicted"/>
<dbReference type="CDD" id="cd16525">
    <property type="entry name" value="RING-HC_PCGF"/>
    <property type="match status" value="1"/>
</dbReference>
<feature type="region of interest" description="Disordered" evidence="6">
    <location>
        <begin position="1"/>
        <end position="42"/>
    </location>
</feature>
<feature type="compositionally biased region" description="Low complexity" evidence="6">
    <location>
        <begin position="19"/>
        <end position="34"/>
    </location>
</feature>
<feature type="region of interest" description="Disordered" evidence="6">
    <location>
        <begin position="277"/>
        <end position="303"/>
    </location>
</feature>
<gene>
    <name evidence="9" type="primary">LOC120276712</name>
</gene>
<evidence type="ECO:0000313" key="9">
    <source>
        <dbReference type="RefSeq" id="XP_039139325.1"/>
    </source>
</evidence>
<dbReference type="SUPFAM" id="SSF57850">
    <property type="entry name" value="RING/U-box"/>
    <property type="match status" value="1"/>
</dbReference>
<dbReference type="AlphaFoldDB" id="A0AB40CL62"/>
<keyword evidence="3" id="KW-0862">Zinc</keyword>
<dbReference type="GO" id="GO:0008270">
    <property type="term" value="F:zinc ion binding"/>
    <property type="evidence" value="ECO:0007669"/>
    <property type="project" value="UniProtKB-KW"/>
</dbReference>
<dbReference type="PROSITE" id="PS00518">
    <property type="entry name" value="ZF_RING_1"/>
    <property type="match status" value="1"/>
</dbReference>
<evidence type="ECO:0000256" key="2">
    <source>
        <dbReference type="ARBA" id="ARBA00022771"/>
    </source>
</evidence>
<accession>A0AB40CL62</accession>
<keyword evidence="1" id="KW-0479">Metal-binding</keyword>
<reference evidence="9" key="1">
    <citation type="submission" date="2025-08" db="UniProtKB">
        <authorList>
            <consortium name="RefSeq"/>
        </authorList>
    </citation>
    <scope>IDENTIFICATION</scope>
</reference>
<dbReference type="PROSITE" id="PS50089">
    <property type="entry name" value="ZF_RING_2"/>
    <property type="match status" value="1"/>
</dbReference>
<evidence type="ECO:0000259" key="7">
    <source>
        <dbReference type="PROSITE" id="PS50089"/>
    </source>
</evidence>
<comment type="subunit">
    <text evidence="4">Interacts with DREB2A.</text>
</comment>
<feature type="domain" description="RING-type" evidence="7">
    <location>
        <begin position="59"/>
        <end position="98"/>
    </location>
</feature>
<feature type="compositionally biased region" description="Polar residues" evidence="6">
    <location>
        <begin position="223"/>
        <end position="241"/>
    </location>
</feature>
<dbReference type="SMART" id="SM00184">
    <property type="entry name" value="RING"/>
    <property type="match status" value="1"/>
</dbReference>
<dbReference type="PANTHER" id="PTHR46293">
    <property type="entry name" value="E3 UBIQUITIN PROTEIN LIGASE DRIP1"/>
    <property type="match status" value="1"/>
</dbReference>
<feature type="region of interest" description="Disordered" evidence="6">
    <location>
        <begin position="221"/>
        <end position="242"/>
    </location>
</feature>
<dbReference type="InterPro" id="IPR001841">
    <property type="entry name" value="Znf_RING"/>
</dbReference>
<dbReference type="GO" id="GO:0004842">
    <property type="term" value="F:ubiquitin-protein transferase activity"/>
    <property type="evidence" value="ECO:0007669"/>
    <property type="project" value="InterPro"/>
</dbReference>
<evidence type="ECO:0000313" key="8">
    <source>
        <dbReference type="Proteomes" id="UP001515500"/>
    </source>
</evidence>
<keyword evidence="8" id="KW-1185">Reference proteome</keyword>
<dbReference type="PANTHER" id="PTHR46293:SF1">
    <property type="entry name" value="OS03G0632800 PROTEIN"/>
    <property type="match status" value="1"/>
</dbReference>
<dbReference type="InterPro" id="IPR044807">
    <property type="entry name" value="DRIP1-like"/>
</dbReference>
<protein>
    <submittedName>
        <fullName evidence="9">E3 ubiquitin protein ligase DRIP2-like</fullName>
    </submittedName>
</protein>
<organism evidence="8 9">
    <name type="scientific">Dioscorea cayennensis subsp. rotundata</name>
    <name type="common">White Guinea yam</name>
    <name type="synonym">Dioscorea rotundata</name>
    <dbReference type="NCBI Taxonomy" id="55577"/>
    <lineage>
        <taxon>Eukaryota</taxon>
        <taxon>Viridiplantae</taxon>
        <taxon>Streptophyta</taxon>
        <taxon>Embryophyta</taxon>
        <taxon>Tracheophyta</taxon>
        <taxon>Spermatophyta</taxon>
        <taxon>Magnoliopsida</taxon>
        <taxon>Liliopsida</taxon>
        <taxon>Dioscoreales</taxon>
        <taxon>Dioscoreaceae</taxon>
        <taxon>Dioscorea</taxon>
    </lineage>
</organism>
<evidence type="ECO:0000256" key="6">
    <source>
        <dbReference type="SAM" id="MobiDB-lite"/>
    </source>
</evidence>
<evidence type="ECO:0000256" key="4">
    <source>
        <dbReference type="ARBA" id="ARBA00064110"/>
    </source>
</evidence>
<evidence type="ECO:0000256" key="3">
    <source>
        <dbReference type="ARBA" id="ARBA00022833"/>
    </source>
</evidence>
<dbReference type="GO" id="GO:0051865">
    <property type="term" value="P:protein autoubiquitination"/>
    <property type="evidence" value="ECO:0007669"/>
    <property type="project" value="UniProtKB-ARBA"/>
</dbReference>
<dbReference type="GeneID" id="120276712"/>
<dbReference type="Pfam" id="PF13923">
    <property type="entry name" value="zf-C3HC4_2"/>
    <property type="match status" value="1"/>
</dbReference>
<feature type="compositionally biased region" description="Polar residues" evidence="6">
    <location>
        <begin position="293"/>
        <end position="303"/>
    </location>
</feature>
<keyword evidence="2 5" id="KW-0863">Zinc-finger</keyword>
<name>A0AB40CL62_DIOCR</name>
<dbReference type="Gene3D" id="3.10.20.90">
    <property type="entry name" value="Phosphatidylinositol 3-kinase Catalytic Subunit, Chain A, domain 1"/>
    <property type="match status" value="1"/>
</dbReference>
<dbReference type="RefSeq" id="XP_039139325.1">
    <property type="nucleotide sequence ID" value="XM_039283391.1"/>
</dbReference>
<evidence type="ECO:0000256" key="5">
    <source>
        <dbReference type="PROSITE-ProRule" id="PRU00175"/>
    </source>
</evidence>
<dbReference type="Gene3D" id="3.30.40.10">
    <property type="entry name" value="Zinc/RING finger domain, C3HC4 (zinc finger)"/>
    <property type="match status" value="1"/>
</dbReference>
<dbReference type="InterPro" id="IPR013083">
    <property type="entry name" value="Znf_RING/FYVE/PHD"/>
</dbReference>
<dbReference type="FunFam" id="3.30.40.10:FF:000033">
    <property type="entry name" value="Polycomb group RING finger protein 3"/>
    <property type="match status" value="1"/>
</dbReference>
<dbReference type="InterPro" id="IPR017907">
    <property type="entry name" value="Znf_RING_CS"/>
</dbReference>